<reference evidence="2" key="1">
    <citation type="journal article" date="2019" name="Int. J. Syst. Evol. Microbiol.">
        <title>The Global Catalogue of Microorganisms (GCM) 10K type strain sequencing project: providing services to taxonomists for standard genome sequencing and annotation.</title>
        <authorList>
            <consortium name="The Broad Institute Genomics Platform"/>
            <consortium name="The Broad Institute Genome Sequencing Center for Infectious Disease"/>
            <person name="Wu L."/>
            <person name="Ma J."/>
        </authorList>
    </citation>
    <scope>NUCLEOTIDE SEQUENCE [LARGE SCALE GENOMIC DNA]</scope>
    <source>
        <strain evidence="2">TISTR 1571</strain>
    </source>
</reference>
<proteinExistence type="predicted"/>
<protein>
    <recommendedName>
        <fullName evidence="3">IDEAL domain-containing protein</fullName>
    </recommendedName>
</protein>
<evidence type="ECO:0000313" key="1">
    <source>
        <dbReference type="EMBL" id="MFD2637669.1"/>
    </source>
</evidence>
<gene>
    <name evidence="1" type="ORF">ACFSW4_02130</name>
</gene>
<accession>A0ABW5Q6Q8</accession>
<dbReference type="Proteomes" id="UP001597452">
    <property type="component" value="Unassembled WGS sequence"/>
</dbReference>
<evidence type="ECO:0008006" key="3">
    <source>
        <dbReference type="Google" id="ProtNLM"/>
    </source>
</evidence>
<keyword evidence="2" id="KW-1185">Reference proteome</keyword>
<dbReference type="EMBL" id="JBHUMZ010000010">
    <property type="protein sequence ID" value="MFD2637669.1"/>
    <property type="molecule type" value="Genomic_DNA"/>
</dbReference>
<comment type="caution">
    <text evidence="1">The sequence shown here is derived from an EMBL/GenBank/DDBJ whole genome shotgun (WGS) entry which is preliminary data.</text>
</comment>
<name>A0ABW5Q6Q8_9BACI</name>
<evidence type="ECO:0000313" key="2">
    <source>
        <dbReference type="Proteomes" id="UP001597452"/>
    </source>
</evidence>
<organism evidence="1 2">
    <name type="scientific">Piscibacillus salipiscarius</name>
    <dbReference type="NCBI Taxonomy" id="299480"/>
    <lineage>
        <taxon>Bacteria</taxon>
        <taxon>Bacillati</taxon>
        <taxon>Bacillota</taxon>
        <taxon>Bacilli</taxon>
        <taxon>Bacillales</taxon>
        <taxon>Bacillaceae</taxon>
        <taxon>Piscibacillus</taxon>
    </lineage>
</organism>
<dbReference type="RefSeq" id="WP_377327176.1">
    <property type="nucleotide sequence ID" value="NZ_JBHUMZ010000010.1"/>
</dbReference>
<sequence>MELLTTVKFEQDEIHDIIDAINIALTQEDQNITPTQKSRYQQLLKGFINLSSEWKSELSSKKKR</sequence>